<dbReference type="RefSeq" id="XP_007712468.1">
    <property type="nucleotide sequence ID" value="XM_007714278.1"/>
</dbReference>
<dbReference type="HOGENOM" id="CLU_826361_0_0_1"/>
<feature type="transmembrane region" description="Helical" evidence="1">
    <location>
        <begin position="255"/>
        <end position="283"/>
    </location>
</feature>
<sequence>MKLRIASLASAIAYFTFANAEVAPEITTVAEGYNVIAKVPCVECPFLYQDTSKGNDAPWTQRKDANALLLNISLPYDSAQLNINNAALLTNNKILPRIYANQVLEDISTDDLATLISSNQLDNLGGSYFGVSYSYTLARVKDEPKALLFQFDIMELWTDLTSPPLTVFLDRKEQKIVELVLMQRPLLSPGDPAGAYEIVKVHLIERPPPRTRGAKGPRKVSMWFHDWDANGKKGTATHIVNSASESFVNYISSGVWALFVFVFAVIALFVLICLFVIFGCGWWNENDYEIAQHGKKNKSSSSSGGTAKDVEAARRFLSPEELGLRGSGRVVGVGKSD</sequence>
<proteinExistence type="predicted"/>
<name>W6Y630_COCC2</name>
<protein>
    <submittedName>
        <fullName evidence="3">Uncharacterized protein</fullName>
    </submittedName>
</protein>
<dbReference type="EMBL" id="KI964614">
    <property type="protein sequence ID" value="EUC33268.1"/>
    <property type="molecule type" value="Genomic_DNA"/>
</dbReference>
<evidence type="ECO:0000313" key="4">
    <source>
        <dbReference type="Proteomes" id="UP000053841"/>
    </source>
</evidence>
<keyword evidence="1" id="KW-1133">Transmembrane helix</keyword>
<dbReference type="GeneID" id="19154180"/>
<gene>
    <name evidence="3" type="ORF">COCCADRAFT_96553</name>
</gene>
<keyword evidence="4" id="KW-1185">Reference proteome</keyword>
<evidence type="ECO:0000256" key="2">
    <source>
        <dbReference type="SAM" id="SignalP"/>
    </source>
</evidence>
<dbReference type="OrthoDB" id="3791536at2759"/>
<feature type="chain" id="PRO_5004888528" evidence="2">
    <location>
        <begin position="21"/>
        <end position="337"/>
    </location>
</feature>
<organism evidence="3 4">
    <name type="scientific">Cochliobolus carbonum (strain 26-R-13)</name>
    <name type="common">Maize leaf spot fungus</name>
    <name type="synonym">Bipolaris zeicola</name>
    <dbReference type="NCBI Taxonomy" id="930089"/>
    <lineage>
        <taxon>Eukaryota</taxon>
        <taxon>Fungi</taxon>
        <taxon>Dikarya</taxon>
        <taxon>Ascomycota</taxon>
        <taxon>Pezizomycotina</taxon>
        <taxon>Dothideomycetes</taxon>
        <taxon>Pleosporomycetidae</taxon>
        <taxon>Pleosporales</taxon>
        <taxon>Pleosporineae</taxon>
        <taxon>Pleosporaceae</taxon>
        <taxon>Bipolaris</taxon>
    </lineage>
</organism>
<dbReference type="Proteomes" id="UP000053841">
    <property type="component" value="Unassembled WGS sequence"/>
</dbReference>
<evidence type="ECO:0000256" key="1">
    <source>
        <dbReference type="SAM" id="Phobius"/>
    </source>
</evidence>
<dbReference type="AlphaFoldDB" id="W6Y630"/>
<reference evidence="3 4" key="1">
    <citation type="journal article" date="2013" name="PLoS Genet.">
        <title>Comparative genome structure, secondary metabolite, and effector coding capacity across Cochliobolus pathogens.</title>
        <authorList>
            <person name="Condon B.J."/>
            <person name="Leng Y."/>
            <person name="Wu D."/>
            <person name="Bushley K.E."/>
            <person name="Ohm R.A."/>
            <person name="Otillar R."/>
            <person name="Martin J."/>
            <person name="Schackwitz W."/>
            <person name="Grimwood J."/>
            <person name="MohdZainudin N."/>
            <person name="Xue C."/>
            <person name="Wang R."/>
            <person name="Manning V.A."/>
            <person name="Dhillon B."/>
            <person name="Tu Z.J."/>
            <person name="Steffenson B.J."/>
            <person name="Salamov A."/>
            <person name="Sun H."/>
            <person name="Lowry S."/>
            <person name="LaButti K."/>
            <person name="Han J."/>
            <person name="Copeland A."/>
            <person name="Lindquist E."/>
            <person name="Barry K."/>
            <person name="Schmutz J."/>
            <person name="Baker S.E."/>
            <person name="Ciuffetti L.M."/>
            <person name="Grigoriev I.V."/>
            <person name="Zhong S."/>
            <person name="Turgeon B.G."/>
        </authorList>
    </citation>
    <scope>NUCLEOTIDE SEQUENCE [LARGE SCALE GENOMIC DNA]</scope>
    <source>
        <strain evidence="3 4">26-R-13</strain>
    </source>
</reference>
<keyword evidence="2" id="KW-0732">Signal</keyword>
<evidence type="ECO:0000313" key="3">
    <source>
        <dbReference type="EMBL" id="EUC33268.1"/>
    </source>
</evidence>
<keyword evidence="1" id="KW-0472">Membrane</keyword>
<accession>W6Y630</accession>
<keyword evidence="1" id="KW-0812">Transmembrane</keyword>
<dbReference type="KEGG" id="bze:COCCADRAFT_96553"/>
<feature type="signal peptide" evidence="2">
    <location>
        <begin position="1"/>
        <end position="20"/>
    </location>
</feature>